<reference evidence="1 2" key="1">
    <citation type="journal article" date="2012" name="J. Bacteriol.">
        <title>Genome sequence of the pathogenic Herbaspirillum seropedicae strain Os34, isolated from rice roots.</title>
        <authorList>
            <person name="Ye W."/>
            <person name="Ye S."/>
            <person name="Liu J."/>
            <person name="Chang S."/>
            <person name="Chen M."/>
            <person name="Zhu B."/>
            <person name="Guo L."/>
            <person name="An Q."/>
        </authorList>
    </citation>
    <scope>NUCLEOTIDE SEQUENCE [LARGE SCALE GENOMIC DNA]</scope>
    <source>
        <strain evidence="1 2">Os34</strain>
    </source>
</reference>
<protein>
    <submittedName>
        <fullName evidence="1">Uncharacterized protein</fullName>
    </submittedName>
</protein>
<gene>
    <name evidence="1" type="ORF">C798_23605</name>
</gene>
<evidence type="ECO:0000313" key="1">
    <source>
        <dbReference type="EMBL" id="QJQ03106.1"/>
    </source>
</evidence>
<name>A0A6M3ZX27_9BURK</name>
<accession>A0A6M3ZX27</accession>
<sequence length="84" mass="9676">MLPKMSPLDPQYPSKKRSVVRKITAFVEKFKEFGGGNLKRLVRGLGIVFHFNLIRVEIGAKNDPIDVERTSRWTTAPSRRWHGI</sequence>
<dbReference type="Proteomes" id="UP000501648">
    <property type="component" value="Chromosome"/>
</dbReference>
<dbReference type="AlphaFoldDB" id="A0A6M3ZX27"/>
<organism evidence="1 2">
    <name type="scientific">Herbaspirillum rubrisubalbicans Os34</name>
    <dbReference type="NCBI Taxonomy" id="1235827"/>
    <lineage>
        <taxon>Bacteria</taxon>
        <taxon>Pseudomonadati</taxon>
        <taxon>Pseudomonadota</taxon>
        <taxon>Betaproteobacteria</taxon>
        <taxon>Burkholderiales</taxon>
        <taxon>Oxalobacteraceae</taxon>
        <taxon>Herbaspirillum</taxon>
    </lineage>
</organism>
<dbReference type="EMBL" id="CP008956">
    <property type="protein sequence ID" value="QJQ03106.1"/>
    <property type="molecule type" value="Genomic_DNA"/>
</dbReference>
<proteinExistence type="predicted"/>
<evidence type="ECO:0000313" key="2">
    <source>
        <dbReference type="Proteomes" id="UP000501648"/>
    </source>
</evidence>